<comment type="caution">
    <text evidence="1">The sequence shown here is derived from an EMBL/GenBank/DDBJ whole genome shotgun (WGS) entry which is preliminary data.</text>
</comment>
<dbReference type="EMBL" id="LSTV01000001">
    <property type="protein sequence ID" value="OAH51047.1"/>
    <property type="molecule type" value="Genomic_DNA"/>
</dbReference>
<gene>
    <name evidence="1" type="ORF">AYL44_01830</name>
</gene>
<sequence length="236" mass="25847">MDPEDELPRLHHHAVDPAALEGEGEPFVELVRRCGADPIPVPVAQGWRILRQHESSAVIGAPADADRQTWWVGTVHEGESVWAEESPARLRGSYAERRRGLALRWPAGQRTDAGPDGFAIDIVNEGERRWEPDGAAFHVVGAVAGPEESRVVMHWAASDGTPAVALEPGEYARVPVVIDRGSWAQLEPGEATLHAWLVPLRVKGEPLPIIVTAASIDALRPSERWEDSGWSLREMT</sequence>
<name>A0A177KDA7_9MICO</name>
<reference evidence="1 2" key="1">
    <citation type="submission" date="2016-02" db="EMBL/GenBank/DDBJ databases">
        <authorList>
            <person name="Wen L."/>
            <person name="He K."/>
            <person name="Yang H."/>
        </authorList>
    </citation>
    <scope>NUCLEOTIDE SEQUENCE [LARGE SCALE GENOMIC DNA]</scope>
    <source>
        <strain evidence="1 2">CD11_3</strain>
    </source>
</reference>
<accession>A0A177KDA7</accession>
<proteinExistence type="predicted"/>
<dbReference type="Proteomes" id="UP000076998">
    <property type="component" value="Unassembled WGS sequence"/>
</dbReference>
<dbReference type="AlphaFoldDB" id="A0A177KDA7"/>
<organism evidence="1 2">
    <name type="scientific">Microbacterium oleivorans</name>
    <dbReference type="NCBI Taxonomy" id="273677"/>
    <lineage>
        <taxon>Bacteria</taxon>
        <taxon>Bacillati</taxon>
        <taxon>Actinomycetota</taxon>
        <taxon>Actinomycetes</taxon>
        <taxon>Micrococcales</taxon>
        <taxon>Microbacteriaceae</taxon>
        <taxon>Microbacterium</taxon>
    </lineage>
</organism>
<dbReference type="RefSeq" id="WP_064001558.1">
    <property type="nucleotide sequence ID" value="NZ_LSTV01000001.1"/>
</dbReference>
<evidence type="ECO:0000313" key="1">
    <source>
        <dbReference type="EMBL" id="OAH51047.1"/>
    </source>
</evidence>
<dbReference type="OrthoDB" id="4981768at2"/>
<protein>
    <submittedName>
        <fullName evidence="1">Uncharacterized protein</fullName>
    </submittedName>
</protein>
<evidence type="ECO:0000313" key="2">
    <source>
        <dbReference type="Proteomes" id="UP000076998"/>
    </source>
</evidence>